<accession>A0A7J8HSM4</accession>
<evidence type="ECO:0000313" key="2">
    <source>
        <dbReference type="Proteomes" id="UP000593571"/>
    </source>
</evidence>
<dbReference type="AlphaFoldDB" id="A0A7J8HSM4"/>
<protein>
    <submittedName>
        <fullName evidence="1">Uncharacterized protein</fullName>
    </submittedName>
</protein>
<dbReference type="Proteomes" id="UP000593571">
    <property type="component" value="Unassembled WGS sequence"/>
</dbReference>
<dbReference type="EMBL" id="JACASE010000004">
    <property type="protein sequence ID" value="KAF6474879.1"/>
    <property type="molecule type" value="Genomic_DNA"/>
</dbReference>
<sequence length="130" mass="15061">MLNQGCQKTQHFLQCYSQKKLQRIKKHGLIIQQILLTGKQEIISRTLPLRVFGECNVCFPAFPQRKTHEGDVKKAPQSIVTLSIPAGVPSNRQLRIKECENPKQARPSIWVNVRQHYNGLIRELKRIQHN</sequence>
<organism evidence="1 2">
    <name type="scientific">Rousettus aegyptiacus</name>
    <name type="common">Egyptian fruit bat</name>
    <name type="synonym">Pteropus aegyptiacus</name>
    <dbReference type="NCBI Taxonomy" id="9407"/>
    <lineage>
        <taxon>Eukaryota</taxon>
        <taxon>Metazoa</taxon>
        <taxon>Chordata</taxon>
        <taxon>Craniata</taxon>
        <taxon>Vertebrata</taxon>
        <taxon>Euteleostomi</taxon>
        <taxon>Mammalia</taxon>
        <taxon>Eutheria</taxon>
        <taxon>Laurasiatheria</taxon>
        <taxon>Chiroptera</taxon>
        <taxon>Yinpterochiroptera</taxon>
        <taxon>Pteropodoidea</taxon>
        <taxon>Pteropodidae</taxon>
        <taxon>Rousettinae</taxon>
        <taxon>Rousettus</taxon>
    </lineage>
</organism>
<keyword evidence="2" id="KW-1185">Reference proteome</keyword>
<gene>
    <name evidence="1" type="ORF">HJG63_011010</name>
</gene>
<reference evidence="1 2" key="1">
    <citation type="journal article" date="2020" name="Nature">
        <title>Six reference-quality genomes reveal evolution of bat adaptations.</title>
        <authorList>
            <person name="Jebb D."/>
            <person name="Huang Z."/>
            <person name="Pippel M."/>
            <person name="Hughes G.M."/>
            <person name="Lavrichenko K."/>
            <person name="Devanna P."/>
            <person name="Winkler S."/>
            <person name="Jermiin L.S."/>
            <person name="Skirmuntt E.C."/>
            <person name="Katzourakis A."/>
            <person name="Burkitt-Gray L."/>
            <person name="Ray D.A."/>
            <person name="Sullivan K.A.M."/>
            <person name="Roscito J.G."/>
            <person name="Kirilenko B.M."/>
            <person name="Davalos L.M."/>
            <person name="Corthals A.P."/>
            <person name="Power M.L."/>
            <person name="Jones G."/>
            <person name="Ransome R.D."/>
            <person name="Dechmann D.K.N."/>
            <person name="Locatelli A.G."/>
            <person name="Puechmaille S.J."/>
            <person name="Fedrigo O."/>
            <person name="Jarvis E.D."/>
            <person name="Hiller M."/>
            <person name="Vernes S.C."/>
            <person name="Myers E.W."/>
            <person name="Teeling E.C."/>
        </authorList>
    </citation>
    <scope>NUCLEOTIDE SEQUENCE [LARGE SCALE GENOMIC DNA]</scope>
    <source>
        <strain evidence="1">MRouAeg1</strain>
        <tissue evidence="1">Muscle</tissue>
    </source>
</reference>
<proteinExistence type="predicted"/>
<evidence type="ECO:0000313" key="1">
    <source>
        <dbReference type="EMBL" id="KAF6474879.1"/>
    </source>
</evidence>
<comment type="caution">
    <text evidence="1">The sequence shown here is derived from an EMBL/GenBank/DDBJ whole genome shotgun (WGS) entry which is preliminary data.</text>
</comment>
<name>A0A7J8HSM4_ROUAE</name>